<dbReference type="Pfam" id="PF00067">
    <property type="entry name" value="p450"/>
    <property type="match status" value="1"/>
</dbReference>
<dbReference type="InterPro" id="IPR002403">
    <property type="entry name" value="Cyt_P450_E_grp-IV"/>
</dbReference>
<keyword evidence="10" id="KW-1185">Reference proteome</keyword>
<dbReference type="InterPro" id="IPR051103">
    <property type="entry name" value="Plant_metabolite_P450s"/>
</dbReference>
<organism evidence="9 10">
    <name type="scientific">Dichanthelium oligosanthes</name>
    <dbReference type="NCBI Taxonomy" id="888268"/>
    <lineage>
        <taxon>Eukaryota</taxon>
        <taxon>Viridiplantae</taxon>
        <taxon>Streptophyta</taxon>
        <taxon>Embryophyta</taxon>
        <taxon>Tracheophyta</taxon>
        <taxon>Spermatophyta</taxon>
        <taxon>Magnoliopsida</taxon>
        <taxon>Liliopsida</taxon>
        <taxon>Poales</taxon>
        <taxon>Poaceae</taxon>
        <taxon>PACMAD clade</taxon>
        <taxon>Panicoideae</taxon>
        <taxon>Panicodae</taxon>
        <taxon>Paniceae</taxon>
        <taxon>Dichantheliinae</taxon>
        <taxon>Dichanthelium</taxon>
    </lineage>
</organism>
<evidence type="ECO:0000256" key="7">
    <source>
        <dbReference type="PIRSR" id="PIRSR602403-1"/>
    </source>
</evidence>
<dbReference type="STRING" id="888268.A0A1E5W9M5"/>
<dbReference type="SUPFAM" id="SSF48264">
    <property type="entry name" value="Cytochrome P450"/>
    <property type="match status" value="1"/>
</dbReference>
<comment type="similarity">
    <text evidence="8">Belongs to the cytochrome P450 family.</text>
</comment>
<keyword evidence="7 8" id="KW-0349">Heme</keyword>
<keyword evidence="2" id="KW-0812">Transmembrane</keyword>
<dbReference type="Proteomes" id="UP000095767">
    <property type="component" value="Unassembled WGS sequence"/>
</dbReference>
<dbReference type="InterPro" id="IPR017972">
    <property type="entry name" value="Cyt_P450_CS"/>
</dbReference>
<evidence type="ECO:0000256" key="1">
    <source>
        <dbReference type="ARBA" id="ARBA00004167"/>
    </source>
</evidence>
<name>A0A1E5W9M5_9POAL</name>
<accession>A0A1E5W9M5</accession>
<evidence type="ECO:0000256" key="5">
    <source>
        <dbReference type="ARBA" id="ARBA00023004"/>
    </source>
</evidence>
<keyword evidence="8" id="KW-0503">Monooxygenase</keyword>
<dbReference type="PANTHER" id="PTHR24298">
    <property type="entry name" value="FLAVONOID 3'-MONOOXYGENASE-RELATED"/>
    <property type="match status" value="1"/>
</dbReference>
<dbReference type="PROSITE" id="PS00086">
    <property type="entry name" value="CYTOCHROME_P450"/>
    <property type="match status" value="1"/>
</dbReference>
<dbReference type="GO" id="GO:0016709">
    <property type="term" value="F:oxidoreductase activity, acting on paired donors, with incorporation or reduction of molecular oxygen, NAD(P)H as one donor, and incorporation of one atom of oxygen"/>
    <property type="evidence" value="ECO:0007669"/>
    <property type="project" value="TreeGrafter"/>
</dbReference>
<dbReference type="InterPro" id="IPR036396">
    <property type="entry name" value="Cyt_P450_sf"/>
</dbReference>
<evidence type="ECO:0000313" key="9">
    <source>
        <dbReference type="EMBL" id="OEL34034.1"/>
    </source>
</evidence>
<reference evidence="9 10" key="1">
    <citation type="submission" date="2016-09" db="EMBL/GenBank/DDBJ databases">
        <title>The draft genome of Dichanthelium oligosanthes: A C3 panicoid grass species.</title>
        <authorList>
            <person name="Studer A.J."/>
            <person name="Schnable J.C."/>
            <person name="Brutnell T.P."/>
        </authorList>
    </citation>
    <scope>NUCLEOTIDE SEQUENCE [LARGE SCALE GENOMIC DNA]</scope>
    <source>
        <strain evidence="10">cv. Kellogg 1175</strain>
        <tissue evidence="9">Leaf</tissue>
    </source>
</reference>
<comment type="subcellular location">
    <subcellularLocation>
        <location evidence="1">Membrane</location>
        <topology evidence="1">Single-pass membrane protein</topology>
    </subcellularLocation>
</comment>
<evidence type="ECO:0000256" key="4">
    <source>
        <dbReference type="ARBA" id="ARBA00022989"/>
    </source>
</evidence>
<keyword evidence="5 7" id="KW-0408">Iron</keyword>
<dbReference type="EMBL" id="LWDX02016651">
    <property type="protein sequence ID" value="OEL34034.1"/>
    <property type="molecule type" value="Genomic_DNA"/>
</dbReference>
<dbReference type="Gene3D" id="1.10.630.10">
    <property type="entry name" value="Cytochrome P450"/>
    <property type="match status" value="1"/>
</dbReference>
<comment type="cofactor">
    <cofactor evidence="7">
        <name>heme</name>
        <dbReference type="ChEBI" id="CHEBI:30413"/>
    </cofactor>
</comment>
<dbReference type="PRINTS" id="PR00465">
    <property type="entry name" value="EP450IV"/>
</dbReference>
<dbReference type="AlphaFoldDB" id="A0A1E5W9M5"/>
<dbReference type="PANTHER" id="PTHR24298:SF636">
    <property type="entry name" value="OS07G0451300 PROTEIN"/>
    <property type="match status" value="1"/>
</dbReference>
<dbReference type="PRINTS" id="PR00385">
    <property type="entry name" value="P450"/>
</dbReference>
<keyword evidence="3 7" id="KW-0479">Metal-binding</keyword>
<evidence type="ECO:0000256" key="8">
    <source>
        <dbReference type="RuleBase" id="RU000461"/>
    </source>
</evidence>
<dbReference type="GO" id="GO:0005506">
    <property type="term" value="F:iron ion binding"/>
    <property type="evidence" value="ECO:0007669"/>
    <property type="project" value="InterPro"/>
</dbReference>
<evidence type="ECO:0000313" key="10">
    <source>
        <dbReference type="Proteomes" id="UP000095767"/>
    </source>
</evidence>
<keyword evidence="6" id="KW-0472">Membrane</keyword>
<comment type="caution">
    <text evidence="9">The sequence shown here is derived from an EMBL/GenBank/DDBJ whole genome shotgun (WGS) entry which is preliminary data.</text>
</comment>
<dbReference type="InterPro" id="IPR001128">
    <property type="entry name" value="Cyt_P450"/>
</dbReference>
<protein>
    <submittedName>
        <fullName evidence="9">Cytochrome P450 89A2</fullName>
    </submittedName>
</protein>
<evidence type="ECO:0000256" key="2">
    <source>
        <dbReference type="ARBA" id="ARBA00022692"/>
    </source>
</evidence>
<feature type="binding site" description="axial binding residue" evidence="7">
    <location>
        <position position="154"/>
    </location>
    <ligand>
        <name>heme</name>
        <dbReference type="ChEBI" id="CHEBI:30413"/>
    </ligand>
    <ligandPart>
        <name>Fe</name>
        <dbReference type="ChEBI" id="CHEBI:18248"/>
    </ligandPart>
</feature>
<proteinExistence type="inferred from homology"/>
<keyword evidence="8" id="KW-0560">Oxidoreductase</keyword>
<dbReference type="GO" id="GO:0016020">
    <property type="term" value="C:membrane"/>
    <property type="evidence" value="ECO:0007669"/>
    <property type="project" value="UniProtKB-SubCell"/>
</dbReference>
<sequence length="190" mass="21350">MNASVKTTTKTLKWIMARLVLHQDIQQKLRKDIASRRASGDHTMTCGGRRRRPFMEAIVLEALRLHPPAHYLLAHTTDKDATLDNYVIPKGSIMNFGVASIGQDATLWTDPDVFRPERFVEREEGSGVRCTTGGSDSGPETKKMMLFGAGQRACPGAWIAMMVLHSFVEDLVRRLIGFRLLVGWMHPSTW</sequence>
<evidence type="ECO:0000256" key="3">
    <source>
        <dbReference type="ARBA" id="ARBA00022723"/>
    </source>
</evidence>
<dbReference type="GO" id="GO:0020037">
    <property type="term" value="F:heme binding"/>
    <property type="evidence" value="ECO:0007669"/>
    <property type="project" value="InterPro"/>
</dbReference>
<dbReference type="OrthoDB" id="1055148at2759"/>
<keyword evidence="4" id="KW-1133">Transmembrane helix</keyword>
<evidence type="ECO:0000256" key="6">
    <source>
        <dbReference type="ARBA" id="ARBA00023136"/>
    </source>
</evidence>
<gene>
    <name evidence="9" type="ORF">BAE44_0004947</name>
</gene>